<organism evidence="2 3">
    <name type="scientific">Lysinibacillus agricola</name>
    <dbReference type="NCBI Taxonomy" id="2590012"/>
    <lineage>
        <taxon>Bacteria</taxon>
        <taxon>Bacillati</taxon>
        <taxon>Bacillota</taxon>
        <taxon>Bacilli</taxon>
        <taxon>Bacillales</taxon>
        <taxon>Bacillaceae</taxon>
        <taxon>Lysinibacillus</taxon>
    </lineage>
</organism>
<keyword evidence="3" id="KW-1185">Reference proteome</keyword>
<dbReference type="InterPro" id="IPR023385">
    <property type="entry name" value="YopX-like_C"/>
</dbReference>
<dbReference type="EMBL" id="CP067341">
    <property type="protein sequence ID" value="QQP10767.1"/>
    <property type="molecule type" value="Genomic_DNA"/>
</dbReference>
<name>A0ABX7ALJ3_9BACI</name>
<accession>A0ABX7ALJ3</accession>
<dbReference type="Gene3D" id="2.30.30.290">
    <property type="entry name" value="YopX-like domains"/>
    <property type="match status" value="1"/>
</dbReference>
<dbReference type="Proteomes" id="UP000596049">
    <property type="component" value="Chromosome"/>
</dbReference>
<sequence length="127" mass="15016">MREKNFRYTFMHVQTGNIEQKIYTLNQLEERNTKDLSPCFNAEFGYKLIGRDEFTGLKDKNSKDIYEGDVTKGHLWRKGKGYRHVGRVAYVHSAFKVRGVKQYFGMDDELNMTYEIIGNIYENPEML</sequence>
<dbReference type="InterPro" id="IPR019096">
    <property type="entry name" value="YopX_protein"/>
</dbReference>
<evidence type="ECO:0000259" key="1">
    <source>
        <dbReference type="Pfam" id="PF09643"/>
    </source>
</evidence>
<feature type="domain" description="YopX protein" evidence="1">
    <location>
        <begin position="49"/>
        <end position="127"/>
    </location>
</feature>
<evidence type="ECO:0000313" key="2">
    <source>
        <dbReference type="EMBL" id="QQP10767.1"/>
    </source>
</evidence>
<dbReference type="SUPFAM" id="SSF159006">
    <property type="entry name" value="YopX-like"/>
    <property type="match status" value="1"/>
</dbReference>
<dbReference type="Pfam" id="PF09643">
    <property type="entry name" value="YopX"/>
    <property type="match status" value="1"/>
</dbReference>
<gene>
    <name evidence="2" type="ORF">FJQ98_16095</name>
</gene>
<dbReference type="RefSeq" id="WP_201406481.1">
    <property type="nucleotide sequence ID" value="NZ_CP067341.1"/>
</dbReference>
<evidence type="ECO:0000313" key="3">
    <source>
        <dbReference type="Proteomes" id="UP000596049"/>
    </source>
</evidence>
<protein>
    <recommendedName>
        <fullName evidence="1">YopX protein domain-containing protein</fullName>
    </recommendedName>
</protein>
<proteinExistence type="predicted"/>
<reference evidence="2 3" key="1">
    <citation type="submission" date="2020-01" db="EMBL/GenBank/DDBJ databases">
        <authorList>
            <person name="Liu G."/>
            <person name="Liu B."/>
        </authorList>
    </citation>
    <scope>NUCLEOTIDE SEQUENCE [LARGE SCALE GENOMIC DNA]</scope>
    <source>
        <strain evidence="2 3">FJAT-51161</strain>
    </source>
</reference>